<gene>
    <name evidence="1" type="ORF">MRATA1EN22A_LOCUS28000</name>
</gene>
<proteinExistence type="predicted"/>
<reference evidence="1" key="2">
    <citation type="submission" date="2025-03" db="EMBL/GenBank/DDBJ databases">
        <authorList>
            <consortium name="ELIXIR-Norway"/>
            <consortium name="Elixir Norway"/>
        </authorList>
    </citation>
    <scope>NUCLEOTIDE SEQUENCE</scope>
</reference>
<accession>A0AC60A8K2</accession>
<organism evidence="1 2">
    <name type="scientific">Rangifer tarandus platyrhynchus</name>
    <name type="common">Svalbard reindeer</name>
    <dbReference type="NCBI Taxonomy" id="3082113"/>
    <lineage>
        <taxon>Eukaryota</taxon>
        <taxon>Metazoa</taxon>
        <taxon>Chordata</taxon>
        <taxon>Craniata</taxon>
        <taxon>Vertebrata</taxon>
        <taxon>Euteleostomi</taxon>
        <taxon>Mammalia</taxon>
        <taxon>Eutheria</taxon>
        <taxon>Laurasiatheria</taxon>
        <taxon>Artiodactyla</taxon>
        <taxon>Ruminantia</taxon>
        <taxon>Pecora</taxon>
        <taxon>Cervidae</taxon>
        <taxon>Odocoileinae</taxon>
        <taxon>Rangifer</taxon>
    </lineage>
</organism>
<dbReference type="Proteomes" id="UP001162501">
    <property type="component" value="Chromosome 9"/>
</dbReference>
<evidence type="ECO:0000313" key="1">
    <source>
        <dbReference type="EMBL" id="CAN0569590.1"/>
    </source>
</evidence>
<dbReference type="EMBL" id="OX596093">
    <property type="protein sequence ID" value="CAN0569590.1"/>
    <property type="molecule type" value="Genomic_DNA"/>
</dbReference>
<sequence>MLCTQILEASALLLRWRANGALCEPWETAPSSDAAKRRPDAPRFGDPLGTARLGPFRQHFCAGDHRACTALNPDARKCARQHARAPSGLAFSPALRRRAPPCLALQPRIAQTHVARLR</sequence>
<evidence type="ECO:0000313" key="2">
    <source>
        <dbReference type="Proteomes" id="UP001162501"/>
    </source>
</evidence>
<name>A0AC60A8K2_RANTA</name>
<reference evidence="1" key="1">
    <citation type="submission" date="2023-05" db="EMBL/GenBank/DDBJ databases">
        <authorList>
            <consortium name="ELIXIR-Norway"/>
        </authorList>
    </citation>
    <scope>NUCLEOTIDE SEQUENCE</scope>
</reference>
<protein>
    <submittedName>
        <fullName evidence="1">Uncharacterized protein</fullName>
    </submittedName>
</protein>